<dbReference type="PANTHER" id="PTHR47027">
    <property type="entry name" value="REVERSE TRANSCRIPTASE DOMAIN-CONTAINING PROTEIN"/>
    <property type="match status" value="1"/>
</dbReference>
<dbReference type="STRING" id="35722.A0A0B7NTC0"/>
<dbReference type="AlphaFoldDB" id="A0A0B7NTC0"/>
<dbReference type="PANTHER" id="PTHR47027:SF20">
    <property type="entry name" value="REVERSE TRANSCRIPTASE-LIKE PROTEIN WITH RNA-DIRECTED DNA POLYMERASE DOMAIN"/>
    <property type="match status" value="1"/>
</dbReference>
<sequence length="207" mass="23293">MIQLTEILYGDNYSRLSLMLAILRNLFDEVHIEVILNNSSSPKFQPITGVLQGSILSPFLYSIYINGLPYLLRPHLRDVNEITNAIELAPSITSLLYADDVVLIAKPEKMPQLLQTCEDHSHSLGYRWNPTKCVIVAPPRDTQEYRLYDINIPKEASFSYLGIAIKPGGNINTAALIQQNVNKAKYLLSGPIRKGFPHYCRCASMSK</sequence>
<dbReference type="Proteomes" id="UP000054107">
    <property type="component" value="Unassembled WGS sequence"/>
</dbReference>
<evidence type="ECO:0000313" key="3">
    <source>
        <dbReference type="Proteomes" id="UP000054107"/>
    </source>
</evidence>
<dbReference type="PROSITE" id="PS50878">
    <property type="entry name" value="RT_POL"/>
    <property type="match status" value="1"/>
</dbReference>
<protein>
    <recommendedName>
        <fullName evidence="1">Reverse transcriptase domain-containing protein</fullName>
    </recommendedName>
</protein>
<reference evidence="2 3" key="1">
    <citation type="submission" date="2014-09" db="EMBL/GenBank/DDBJ databases">
        <authorList>
            <person name="Ellenberger Sabrina"/>
        </authorList>
    </citation>
    <scope>NUCLEOTIDE SEQUENCE [LARGE SCALE GENOMIC DNA]</scope>
    <source>
        <strain evidence="2 3">CBS 412.66</strain>
    </source>
</reference>
<accession>A0A0B7NTC0</accession>
<dbReference type="OrthoDB" id="417908at2759"/>
<name>A0A0B7NTC0_9FUNG</name>
<keyword evidence="3" id="KW-1185">Reference proteome</keyword>
<dbReference type="EMBL" id="LN733835">
    <property type="protein sequence ID" value="CEP18483.1"/>
    <property type="molecule type" value="Genomic_DNA"/>
</dbReference>
<dbReference type="InterPro" id="IPR043502">
    <property type="entry name" value="DNA/RNA_pol_sf"/>
</dbReference>
<gene>
    <name evidence="2" type="primary">PARPA_12787.1 scaffold 45468</name>
</gene>
<feature type="domain" description="Reverse transcriptase" evidence="1">
    <location>
        <begin position="1"/>
        <end position="165"/>
    </location>
</feature>
<dbReference type="InterPro" id="IPR000477">
    <property type="entry name" value="RT_dom"/>
</dbReference>
<dbReference type="SUPFAM" id="SSF56672">
    <property type="entry name" value="DNA/RNA polymerases"/>
    <property type="match status" value="1"/>
</dbReference>
<proteinExistence type="predicted"/>
<dbReference type="Pfam" id="PF00078">
    <property type="entry name" value="RVT_1"/>
    <property type="match status" value="1"/>
</dbReference>
<evidence type="ECO:0000313" key="2">
    <source>
        <dbReference type="EMBL" id="CEP18483.1"/>
    </source>
</evidence>
<organism evidence="2 3">
    <name type="scientific">Parasitella parasitica</name>
    <dbReference type="NCBI Taxonomy" id="35722"/>
    <lineage>
        <taxon>Eukaryota</taxon>
        <taxon>Fungi</taxon>
        <taxon>Fungi incertae sedis</taxon>
        <taxon>Mucoromycota</taxon>
        <taxon>Mucoromycotina</taxon>
        <taxon>Mucoromycetes</taxon>
        <taxon>Mucorales</taxon>
        <taxon>Mucorineae</taxon>
        <taxon>Mucoraceae</taxon>
        <taxon>Parasitella</taxon>
    </lineage>
</organism>
<evidence type="ECO:0000259" key="1">
    <source>
        <dbReference type="PROSITE" id="PS50878"/>
    </source>
</evidence>